<accession>A0A1M7ZWR8</accession>
<reference evidence="3" key="1">
    <citation type="submission" date="2016-12" db="EMBL/GenBank/DDBJ databases">
        <authorList>
            <person name="Varghese N."/>
            <person name="Submissions S."/>
        </authorList>
    </citation>
    <scope>NUCLEOTIDE SEQUENCE [LARGE SCALE GENOMIC DNA]</scope>
    <source>
        <strain evidence="3">DSM 18830</strain>
    </source>
</reference>
<evidence type="ECO:0000256" key="1">
    <source>
        <dbReference type="SAM" id="Phobius"/>
    </source>
</evidence>
<keyword evidence="1" id="KW-0472">Membrane</keyword>
<feature type="transmembrane region" description="Helical" evidence="1">
    <location>
        <begin position="41"/>
        <end position="66"/>
    </location>
</feature>
<dbReference type="AlphaFoldDB" id="A0A1M7ZWR8"/>
<gene>
    <name evidence="2" type="ORF">SAMN05443547_1598</name>
</gene>
<protein>
    <submittedName>
        <fullName evidence="2">Putative Holin-X, holin superfamily III</fullName>
    </submittedName>
</protein>
<sequence length="117" mass="13183">MKNNTATIENLLEKAATYSKTSLELIKSEAVYKLSDIVSNLAVKLAMTIVAVVVLLFMNIALALFLGDYLGAKYYGFLAVGFIYFFIAILLYTFKEKWIKTPVSNFIIRKIIDKISI</sequence>
<evidence type="ECO:0000313" key="2">
    <source>
        <dbReference type="EMBL" id="SHO73243.1"/>
    </source>
</evidence>
<keyword evidence="1" id="KW-1133">Transmembrane helix</keyword>
<dbReference type="InterPro" id="IPR009937">
    <property type="entry name" value="Phage_holin_3_6"/>
</dbReference>
<keyword evidence="3" id="KW-1185">Reference proteome</keyword>
<dbReference type="Proteomes" id="UP000184611">
    <property type="component" value="Unassembled WGS sequence"/>
</dbReference>
<proteinExistence type="predicted"/>
<name>A0A1M7ZWR8_9FLAO</name>
<dbReference type="OrthoDB" id="678770at2"/>
<organism evidence="2 3">
    <name type="scientific">Flavobacterium cucumis</name>
    <dbReference type="NCBI Taxonomy" id="416016"/>
    <lineage>
        <taxon>Bacteria</taxon>
        <taxon>Pseudomonadati</taxon>
        <taxon>Bacteroidota</taxon>
        <taxon>Flavobacteriia</taxon>
        <taxon>Flavobacteriales</taxon>
        <taxon>Flavobacteriaceae</taxon>
        <taxon>Flavobacterium</taxon>
    </lineage>
</organism>
<keyword evidence="1" id="KW-0812">Transmembrane</keyword>
<dbReference type="EMBL" id="FRYK01000002">
    <property type="protein sequence ID" value="SHO73243.1"/>
    <property type="molecule type" value="Genomic_DNA"/>
</dbReference>
<dbReference type="RefSeq" id="WP_073583144.1">
    <property type="nucleotide sequence ID" value="NZ_CBCSEA010000006.1"/>
</dbReference>
<feature type="transmembrane region" description="Helical" evidence="1">
    <location>
        <begin position="72"/>
        <end position="94"/>
    </location>
</feature>
<dbReference type="Pfam" id="PF07332">
    <property type="entry name" value="Phage_holin_3_6"/>
    <property type="match status" value="1"/>
</dbReference>
<dbReference type="STRING" id="416016.SAMN05443547_1598"/>
<evidence type="ECO:0000313" key="3">
    <source>
        <dbReference type="Proteomes" id="UP000184611"/>
    </source>
</evidence>